<keyword evidence="5" id="KW-0169">Cobalamin biosynthesis</keyword>
<dbReference type="NCBIfam" id="TIGR01140">
    <property type="entry name" value="L_thr_O3P_dcar"/>
    <property type="match status" value="1"/>
</dbReference>
<dbReference type="EC" id="4.1.1.81" evidence="4"/>
<gene>
    <name evidence="11" type="primary">cobD</name>
    <name evidence="11" type="ORF">NVS89_11120</name>
</gene>
<dbReference type="PANTHER" id="PTHR42885:SF1">
    <property type="entry name" value="THREONINE-PHOSPHATE DECARBOXYLASE"/>
    <property type="match status" value="1"/>
</dbReference>
<dbReference type="Gene3D" id="3.90.1150.10">
    <property type="entry name" value="Aspartate Aminotransferase, domain 1"/>
    <property type="match status" value="1"/>
</dbReference>
<keyword evidence="6" id="KW-0663">Pyridoxal phosphate</keyword>
<dbReference type="InterPro" id="IPR015421">
    <property type="entry name" value="PyrdxlP-dep_Trfase_major"/>
</dbReference>
<evidence type="ECO:0000256" key="4">
    <source>
        <dbReference type="ARBA" id="ARBA00012285"/>
    </source>
</evidence>
<dbReference type="InterPro" id="IPR015424">
    <property type="entry name" value="PyrdxlP-dep_Trfase"/>
</dbReference>
<dbReference type="InterPro" id="IPR015422">
    <property type="entry name" value="PyrdxlP-dep_Trfase_small"/>
</dbReference>
<keyword evidence="12" id="KW-1185">Reference proteome</keyword>
<evidence type="ECO:0000313" key="12">
    <source>
        <dbReference type="Proteomes" id="UP001151088"/>
    </source>
</evidence>
<dbReference type="SUPFAM" id="SSF53383">
    <property type="entry name" value="PLP-dependent transferases"/>
    <property type="match status" value="1"/>
</dbReference>
<keyword evidence="7 11" id="KW-0456">Lyase</keyword>
<dbReference type="EMBL" id="JANTHZ010000004">
    <property type="protein sequence ID" value="MCS0495650.1"/>
    <property type="molecule type" value="Genomic_DNA"/>
</dbReference>
<dbReference type="AlphaFoldDB" id="A0A9X2T1Z6"/>
<comment type="function">
    <text evidence="2">Decarboxylates L-threonine-O-3-phosphate to yield (R)-1-amino-2-propanol O-2-phosphate, the precursor for the linkage between the nucleotide loop and the corrin ring in cobalamin.</text>
</comment>
<comment type="caution">
    <text evidence="11">The sequence shown here is derived from an EMBL/GenBank/DDBJ whole genome shotgun (WGS) entry which is preliminary data.</text>
</comment>
<comment type="catalytic activity">
    <reaction evidence="9">
        <text>O-phospho-L-threonine + H(+) = (R)-1-aminopropan-2-yl phosphate + CO2</text>
        <dbReference type="Rhea" id="RHEA:11492"/>
        <dbReference type="ChEBI" id="CHEBI:15378"/>
        <dbReference type="ChEBI" id="CHEBI:16526"/>
        <dbReference type="ChEBI" id="CHEBI:58563"/>
        <dbReference type="ChEBI" id="CHEBI:58675"/>
        <dbReference type="EC" id="4.1.1.81"/>
    </reaction>
</comment>
<evidence type="ECO:0000256" key="3">
    <source>
        <dbReference type="ARBA" id="ARBA00004953"/>
    </source>
</evidence>
<dbReference type="Proteomes" id="UP001151088">
    <property type="component" value="Unassembled WGS sequence"/>
</dbReference>
<dbReference type="Pfam" id="PF00155">
    <property type="entry name" value="Aminotran_1_2"/>
    <property type="match status" value="1"/>
</dbReference>
<dbReference type="InterPro" id="IPR005860">
    <property type="entry name" value="CobD"/>
</dbReference>
<evidence type="ECO:0000256" key="9">
    <source>
        <dbReference type="ARBA" id="ARBA00048531"/>
    </source>
</evidence>
<proteinExistence type="predicted"/>
<evidence type="ECO:0000256" key="8">
    <source>
        <dbReference type="ARBA" id="ARBA00029996"/>
    </source>
</evidence>
<evidence type="ECO:0000256" key="1">
    <source>
        <dbReference type="ARBA" id="ARBA00001933"/>
    </source>
</evidence>
<name>A0A9X2T1Z6_9HYPH</name>
<dbReference type="CDD" id="cd00609">
    <property type="entry name" value="AAT_like"/>
    <property type="match status" value="1"/>
</dbReference>
<evidence type="ECO:0000256" key="7">
    <source>
        <dbReference type="ARBA" id="ARBA00023239"/>
    </source>
</evidence>
<protein>
    <recommendedName>
        <fullName evidence="4">threonine-phosphate decarboxylase</fullName>
        <ecNumber evidence="4">4.1.1.81</ecNumber>
    </recommendedName>
    <alternativeName>
        <fullName evidence="8">L-threonine-O-3-phosphate decarboxylase</fullName>
    </alternativeName>
</protein>
<dbReference type="RefSeq" id="WP_258732817.1">
    <property type="nucleotide sequence ID" value="NZ_JANTHZ010000004.1"/>
</dbReference>
<dbReference type="InterPro" id="IPR004839">
    <property type="entry name" value="Aminotransferase_I/II_large"/>
</dbReference>
<organism evidence="11 12">
    <name type="scientific">Ancylobacter mangrovi</name>
    <dbReference type="NCBI Taxonomy" id="2972472"/>
    <lineage>
        <taxon>Bacteria</taxon>
        <taxon>Pseudomonadati</taxon>
        <taxon>Pseudomonadota</taxon>
        <taxon>Alphaproteobacteria</taxon>
        <taxon>Hyphomicrobiales</taxon>
        <taxon>Xanthobacteraceae</taxon>
        <taxon>Ancylobacter</taxon>
    </lineage>
</organism>
<feature type="domain" description="Aminotransferase class I/classII large" evidence="10">
    <location>
        <begin position="70"/>
        <end position="336"/>
    </location>
</feature>
<evidence type="ECO:0000256" key="2">
    <source>
        <dbReference type="ARBA" id="ARBA00003444"/>
    </source>
</evidence>
<accession>A0A9X2T1Z6</accession>
<evidence type="ECO:0000256" key="5">
    <source>
        <dbReference type="ARBA" id="ARBA00022573"/>
    </source>
</evidence>
<comment type="cofactor">
    <cofactor evidence="1">
        <name>pyridoxal 5'-phosphate</name>
        <dbReference type="ChEBI" id="CHEBI:597326"/>
    </cofactor>
</comment>
<dbReference type="GO" id="GO:0048472">
    <property type="term" value="F:threonine-phosphate decarboxylase activity"/>
    <property type="evidence" value="ECO:0007669"/>
    <property type="project" value="UniProtKB-EC"/>
</dbReference>
<dbReference type="GO" id="GO:0009236">
    <property type="term" value="P:cobalamin biosynthetic process"/>
    <property type="evidence" value="ECO:0007669"/>
    <property type="project" value="UniProtKB-KW"/>
</dbReference>
<dbReference type="PANTHER" id="PTHR42885">
    <property type="entry name" value="HISTIDINOL-PHOSPHATE AMINOTRANSFERASE-RELATED"/>
    <property type="match status" value="1"/>
</dbReference>
<evidence type="ECO:0000313" key="11">
    <source>
        <dbReference type="EMBL" id="MCS0495650.1"/>
    </source>
</evidence>
<sequence>MNIKADRPRSVWSGPAVAHGGNLSAARRLFPDAAGPWIDLSTGINPLAYPMETLNVPASAWTRLPEPAEIERLEASAAAAYGAPDPRGLVAASGTQPLLQLLPQLLPARRVAILGFGYQEHPASWRAAGAEVRIVDKVDELTAPGTEVALVVNPNNPDGRLIDATVLREVAESLAARGGRLVVDEAFMDVVLPSQSLAPQLPPGTIVLRSFGKAYGLAGLRLSFAISDPATAGQIRARLGAWPVSGPALAIGTAALADRHWMEAEIARLEAAAARLDRLLERAGLDAVGGTSLFRLVRSSDAAGWFERLGRAGILVRRFDERPEWLRFGLPGPEADWRRLETALRD</sequence>
<evidence type="ECO:0000256" key="6">
    <source>
        <dbReference type="ARBA" id="ARBA00022898"/>
    </source>
</evidence>
<dbReference type="Gene3D" id="3.40.640.10">
    <property type="entry name" value="Type I PLP-dependent aspartate aminotransferase-like (Major domain)"/>
    <property type="match status" value="1"/>
</dbReference>
<comment type="pathway">
    <text evidence="3">Cofactor biosynthesis; adenosylcobalamin biosynthesis.</text>
</comment>
<reference evidence="11" key="1">
    <citation type="submission" date="2022-08" db="EMBL/GenBank/DDBJ databases">
        <authorList>
            <person name="Li F."/>
        </authorList>
    </citation>
    <scope>NUCLEOTIDE SEQUENCE</scope>
    <source>
        <strain evidence="11">MQZ15Z-1</strain>
    </source>
</reference>
<evidence type="ECO:0000259" key="10">
    <source>
        <dbReference type="Pfam" id="PF00155"/>
    </source>
</evidence>
<dbReference type="GO" id="GO:0030170">
    <property type="term" value="F:pyridoxal phosphate binding"/>
    <property type="evidence" value="ECO:0007669"/>
    <property type="project" value="InterPro"/>
</dbReference>